<evidence type="ECO:0000313" key="1">
    <source>
        <dbReference type="EMBL" id="KKK43825.1"/>
    </source>
</evidence>
<protein>
    <submittedName>
        <fullName evidence="1">Uncharacterized protein</fullName>
    </submittedName>
</protein>
<dbReference type="AlphaFoldDB" id="A0A0F8W6R1"/>
<comment type="caution">
    <text evidence="1">The sequence shown here is derived from an EMBL/GenBank/DDBJ whole genome shotgun (WGS) entry which is preliminary data.</text>
</comment>
<sequence>MTCDICKRRATSFDTFGGTRWGFYFGRELLCFGCSLWAQGFGLMPYLTLESGLGES</sequence>
<dbReference type="EMBL" id="LAZR01070223">
    <property type="protein sequence ID" value="KKK43825.1"/>
    <property type="molecule type" value="Genomic_DNA"/>
</dbReference>
<reference evidence="1" key="1">
    <citation type="journal article" date="2015" name="Nature">
        <title>Complex archaea that bridge the gap between prokaryotes and eukaryotes.</title>
        <authorList>
            <person name="Spang A."/>
            <person name="Saw J.H."/>
            <person name="Jorgensen S.L."/>
            <person name="Zaremba-Niedzwiedzka K."/>
            <person name="Martijn J."/>
            <person name="Lind A.E."/>
            <person name="van Eijk R."/>
            <person name="Schleper C."/>
            <person name="Guy L."/>
            <person name="Ettema T.J."/>
        </authorList>
    </citation>
    <scope>NUCLEOTIDE SEQUENCE</scope>
</reference>
<gene>
    <name evidence="1" type="ORF">LCGC14_3167890</name>
</gene>
<accession>A0A0F8W6R1</accession>
<proteinExistence type="predicted"/>
<organism evidence="1">
    <name type="scientific">marine sediment metagenome</name>
    <dbReference type="NCBI Taxonomy" id="412755"/>
    <lineage>
        <taxon>unclassified sequences</taxon>
        <taxon>metagenomes</taxon>
        <taxon>ecological metagenomes</taxon>
    </lineage>
</organism>
<name>A0A0F8W6R1_9ZZZZ</name>